<feature type="region of interest" description="Disordered" evidence="1">
    <location>
        <begin position="817"/>
        <end position="846"/>
    </location>
</feature>
<dbReference type="SUPFAM" id="SSF82171">
    <property type="entry name" value="DPP6 N-terminal domain-like"/>
    <property type="match status" value="1"/>
</dbReference>
<protein>
    <submittedName>
        <fullName evidence="2">Uncharacterized protein</fullName>
    </submittedName>
</protein>
<dbReference type="Gene3D" id="2.120.10.30">
    <property type="entry name" value="TolB, C-terminal domain"/>
    <property type="match status" value="1"/>
</dbReference>
<dbReference type="InterPro" id="IPR015943">
    <property type="entry name" value="WD40/YVTN_repeat-like_dom_sf"/>
</dbReference>
<accession>A0ABV3IVT3</accession>
<reference evidence="2 3" key="1">
    <citation type="submission" date="2024-06" db="EMBL/GenBank/DDBJ databases">
        <title>The Natural Products Discovery Center: Release of the First 8490 Sequenced Strains for Exploring Actinobacteria Biosynthetic Diversity.</title>
        <authorList>
            <person name="Kalkreuter E."/>
            <person name="Kautsar S.A."/>
            <person name="Yang D."/>
            <person name="Bader C.D."/>
            <person name="Teijaro C.N."/>
            <person name="Fluegel L."/>
            <person name="Davis C.M."/>
            <person name="Simpson J.R."/>
            <person name="Lauterbach L."/>
            <person name="Steele A.D."/>
            <person name="Gui C."/>
            <person name="Meng S."/>
            <person name="Li G."/>
            <person name="Viehrig K."/>
            <person name="Ye F."/>
            <person name="Su P."/>
            <person name="Kiefer A.F."/>
            <person name="Nichols A."/>
            <person name="Cepeda A.J."/>
            <person name="Yan W."/>
            <person name="Fan B."/>
            <person name="Jiang Y."/>
            <person name="Adhikari A."/>
            <person name="Zheng C.-J."/>
            <person name="Schuster L."/>
            <person name="Cowan T.M."/>
            <person name="Smanski M.J."/>
            <person name="Chevrette M.G."/>
            <person name="De Carvalho L.P.S."/>
            <person name="Shen B."/>
        </authorList>
    </citation>
    <scope>NUCLEOTIDE SEQUENCE [LARGE SCALE GENOMIC DNA]</scope>
    <source>
        <strain evidence="2 3">NPDC053791</strain>
    </source>
</reference>
<evidence type="ECO:0000313" key="3">
    <source>
        <dbReference type="Proteomes" id="UP001552479"/>
    </source>
</evidence>
<sequence>MVYPGHELCRAFPETSILLRILWAASAALLEQLEAVASEDEIVVHPEVPKHRLLVLLALLLPPQDVHQTLIVVLVLIFGSLFGYYRHVSHERAADSASRALARRSVDQADGDPVLSAQLALAAYRTSHTHEARDALLRSYLADNFSDRVLTGPQDAPIGSPDFTHLVSGDADAIQTNFDGDVVVAKSAGGRATAFVHATSGRIRSQRIDEGAQIAAPLVSGDGRRAGFLSLNGELIWYDVHRDGTEGHLLGPAHRLSAVSRASDGPYDGYKAVLSVDGRFAAALSNKDLLWWDLDASGGARHSGRVPAPSDVAHGIRSAPDGRTLLVEVTPLTKDGFSKGVLAVDRISGKTRTVVEGKDIQGVKISGDGTAVAVCAQHGVGDSVTVWRQPITDAPPKSRPPGYTEKELGCDAMESVDTTGSHVAIKESNWTNLVDLEHRTLAASVGRTLDADRLGVYPLLGSIDGQPALIGMGKNRVVYSRLSAPNRIILAGPMALTDDGRKVITVLADGSRIGIVPVGTSQPTARVYRPKPYWKPKHTDLILFDHAERHLAERVGSNRVMIRTVATLQPVHEITTAPLPDKSSRDMSYFFEHTGDLITVSGTVIQRWDATSGQQLARYDAKTLHPSGANGSTDLQVASYPTPGRVAITVWGERDVRIVNLGNGRTESTLATGPDTNTVALTQDGRHFALLRRGGAVELWRREPLRKVMGPVGLGENNAQFTVGFPSKNTFLLASHGLIRLYRFGDPAREENVYNLGPTPPRYNPYTFHAVSGDGRTVLYTDGYGRSAPLRLDPDVWRNALCAVIGYRELTTEERSGLPVDVPAGPLCPEPGSRTAEPNPGRPELT</sequence>
<dbReference type="SUPFAM" id="SSF69322">
    <property type="entry name" value="Tricorn protease domain 2"/>
    <property type="match status" value="1"/>
</dbReference>
<dbReference type="InterPro" id="IPR011042">
    <property type="entry name" value="6-blade_b-propeller_TolB-like"/>
</dbReference>
<keyword evidence="3" id="KW-1185">Reference proteome</keyword>
<evidence type="ECO:0000313" key="2">
    <source>
        <dbReference type="EMBL" id="MEV4924508.1"/>
    </source>
</evidence>
<dbReference type="Gene3D" id="2.130.10.10">
    <property type="entry name" value="YVTN repeat-like/Quinoprotein amine dehydrogenase"/>
    <property type="match status" value="1"/>
</dbReference>
<dbReference type="RefSeq" id="WP_366088501.1">
    <property type="nucleotide sequence ID" value="NZ_JBFASG010000015.1"/>
</dbReference>
<dbReference type="Proteomes" id="UP001552479">
    <property type="component" value="Unassembled WGS sequence"/>
</dbReference>
<organism evidence="2 3">
    <name type="scientific">Streptomyces roseoverticillatus</name>
    <dbReference type="NCBI Taxonomy" id="66429"/>
    <lineage>
        <taxon>Bacteria</taxon>
        <taxon>Bacillati</taxon>
        <taxon>Actinomycetota</taxon>
        <taxon>Actinomycetes</taxon>
        <taxon>Kitasatosporales</taxon>
        <taxon>Streptomycetaceae</taxon>
        <taxon>Streptomyces</taxon>
    </lineage>
</organism>
<comment type="caution">
    <text evidence="2">The sequence shown here is derived from an EMBL/GenBank/DDBJ whole genome shotgun (WGS) entry which is preliminary data.</text>
</comment>
<proteinExistence type="predicted"/>
<name>A0ABV3IVT3_9ACTN</name>
<dbReference type="EMBL" id="JBFASG010000015">
    <property type="protein sequence ID" value="MEV4924508.1"/>
    <property type="molecule type" value="Genomic_DNA"/>
</dbReference>
<evidence type="ECO:0000256" key="1">
    <source>
        <dbReference type="SAM" id="MobiDB-lite"/>
    </source>
</evidence>
<gene>
    <name evidence="2" type="ORF">AB0L03_16950</name>
</gene>